<gene>
    <name evidence="2" type="ORF">FB389_1133</name>
</gene>
<dbReference type="InterPro" id="IPR052718">
    <property type="entry name" value="NmrA-type_oxidoreductase"/>
</dbReference>
<dbReference type="RefSeq" id="WP_142111739.1">
    <property type="nucleotide sequence ID" value="NZ_BAAATB010000002.1"/>
</dbReference>
<dbReference type="AlphaFoldDB" id="A0A542SPB3"/>
<dbReference type="PANTHER" id="PTHR47129">
    <property type="entry name" value="QUINONE OXIDOREDUCTASE 2"/>
    <property type="match status" value="1"/>
</dbReference>
<dbReference type="PANTHER" id="PTHR47129:SF1">
    <property type="entry name" value="NMRA-LIKE DOMAIN-CONTAINING PROTEIN"/>
    <property type="match status" value="1"/>
</dbReference>
<accession>A0A542SPB3</accession>
<dbReference type="SUPFAM" id="SSF51735">
    <property type="entry name" value="NAD(P)-binding Rossmann-fold domains"/>
    <property type="match status" value="1"/>
</dbReference>
<organism evidence="2 3">
    <name type="scientific">Rarobacter incanus</name>
    <dbReference type="NCBI Taxonomy" id="153494"/>
    <lineage>
        <taxon>Bacteria</taxon>
        <taxon>Bacillati</taxon>
        <taxon>Actinomycetota</taxon>
        <taxon>Actinomycetes</taxon>
        <taxon>Micrococcales</taxon>
        <taxon>Rarobacteraceae</taxon>
        <taxon>Rarobacter</taxon>
    </lineage>
</organism>
<name>A0A542SPB3_9MICO</name>
<dbReference type="Pfam" id="PF13460">
    <property type="entry name" value="NAD_binding_10"/>
    <property type="match status" value="1"/>
</dbReference>
<dbReference type="Gene3D" id="3.90.25.10">
    <property type="entry name" value="UDP-galactose 4-epimerase, domain 1"/>
    <property type="match status" value="1"/>
</dbReference>
<feature type="domain" description="NAD(P)-binding" evidence="1">
    <location>
        <begin position="7"/>
        <end position="185"/>
    </location>
</feature>
<comment type="caution">
    <text evidence="2">The sequence shown here is derived from an EMBL/GenBank/DDBJ whole genome shotgun (WGS) entry which is preliminary data.</text>
</comment>
<dbReference type="Proteomes" id="UP000316181">
    <property type="component" value="Unassembled WGS sequence"/>
</dbReference>
<sequence>MTIAVAGSTGHLGRLTIEHLVAGGTDPTTIVALARDTLRAQQAFSGGIQIRAADYDDTETLEPALSGVDTLVLISGNDVGARVVQHRAVIDAAKEAGVNRVVYTSMLGASAALINPMGASHAATENDLRESGMAYTLMRNGWYSENFIDTARQAVATGEILGSAGDGKVASAARDDFASALAIVAANDGHDYATYELGGDTAWSYADLAKTVTEISGRDVTYRDVSEREHADTLVALAGLDEGTAAFIATIDQSIRAGELGTVTHDLSVLIGRPTTPIARTLADALSAE</sequence>
<dbReference type="Gene3D" id="3.40.50.720">
    <property type="entry name" value="NAD(P)-binding Rossmann-like Domain"/>
    <property type="match status" value="1"/>
</dbReference>
<proteinExistence type="predicted"/>
<keyword evidence="3" id="KW-1185">Reference proteome</keyword>
<reference evidence="2 3" key="1">
    <citation type="submission" date="2019-06" db="EMBL/GenBank/DDBJ databases">
        <title>Sequencing the genomes of 1000 actinobacteria strains.</title>
        <authorList>
            <person name="Klenk H.-P."/>
        </authorList>
    </citation>
    <scope>NUCLEOTIDE SEQUENCE [LARGE SCALE GENOMIC DNA]</scope>
    <source>
        <strain evidence="2 3">DSM 10596</strain>
    </source>
</reference>
<evidence type="ECO:0000313" key="3">
    <source>
        <dbReference type="Proteomes" id="UP000316181"/>
    </source>
</evidence>
<dbReference type="EMBL" id="VFNV01000001">
    <property type="protein sequence ID" value="TQK76461.1"/>
    <property type="molecule type" value="Genomic_DNA"/>
</dbReference>
<evidence type="ECO:0000313" key="2">
    <source>
        <dbReference type="EMBL" id="TQK76461.1"/>
    </source>
</evidence>
<dbReference type="CDD" id="cd05269">
    <property type="entry name" value="TMR_SDR_a"/>
    <property type="match status" value="1"/>
</dbReference>
<protein>
    <submittedName>
        <fullName evidence="2">NAD(P)H dehydrogenase (Quinone)</fullName>
    </submittedName>
</protein>
<dbReference type="InterPro" id="IPR016040">
    <property type="entry name" value="NAD(P)-bd_dom"/>
</dbReference>
<evidence type="ECO:0000259" key="1">
    <source>
        <dbReference type="Pfam" id="PF13460"/>
    </source>
</evidence>
<dbReference type="InterPro" id="IPR036291">
    <property type="entry name" value="NAD(P)-bd_dom_sf"/>
</dbReference>
<dbReference type="OrthoDB" id="5510591at2"/>